<evidence type="ECO:0000259" key="7">
    <source>
        <dbReference type="PROSITE" id="PS51559"/>
    </source>
</evidence>
<proteinExistence type="predicted"/>
<feature type="compositionally biased region" description="Polar residues" evidence="5">
    <location>
        <begin position="510"/>
        <end position="526"/>
    </location>
</feature>
<keyword evidence="2 8" id="KW-0808">Transferase</keyword>
<accession>A0A1Q9DMQ0</accession>
<dbReference type="SUPFAM" id="SSF53335">
    <property type="entry name" value="S-adenosyl-L-methionine-dependent methyltransferases"/>
    <property type="match status" value="1"/>
</dbReference>
<keyword evidence="3" id="KW-0949">S-adenosyl-L-methionine</keyword>
<feature type="compositionally biased region" description="Polar residues" evidence="5">
    <location>
        <begin position="455"/>
        <end position="473"/>
    </location>
</feature>
<evidence type="ECO:0000256" key="1">
    <source>
        <dbReference type="ARBA" id="ARBA00022603"/>
    </source>
</evidence>
<keyword evidence="4" id="KW-0040">ANK repeat</keyword>
<protein>
    <submittedName>
        <fullName evidence="8">Arginine N-methyltransferase 2</fullName>
    </submittedName>
</protein>
<dbReference type="Pfam" id="PF08241">
    <property type="entry name" value="Methyltransf_11"/>
    <property type="match status" value="1"/>
</dbReference>
<feature type="domain" description="RMT2" evidence="7">
    <location>
        <begin position="768"/>
        <end position="990"/>
    </location>
</feature>
<feature type="domain" description="Fibronectin type-III" evidence="6">
    <location>
        <begin position="129"/>
        <end position="231"/>
    </location>
</feature>
<organism evidence="8 9">
    <name type="scientific">Symbiodinium microadriaticum</name>
    <name type="common">Dinoflagellate</name>
    <name type="synonym">Zooxanthella microadriatica</name>
    <dbReference type="NCBI Taxonomy" id="2951"/>
    <lineage>
        <taxon>Eukaryota</taxon>
        <taxon>Sar</taxon>
        <taxon>Alveolata</taxon>
        <taxon>Dinophyceae</taxon>
        <taxon>Suessiales</taxon>
        <taxon>Symbiodiniaceae</taxon>
        <taxon>Symbiodinium</taxon>
    </lineage>
</organism>
<reference evidence="8 9" key="1">
    <citation type="submission" date="2016-02" db="EMBL/GenBank/DDBJ databases">
        <title>Genome analysis of coral dinoflagellate symbionts highlights evolutionary adaptations to a symbiotic lifestyle.</title>
        <authorList>
            <person name="Aranda M."/>
            <person name="Li Y."/>
            <person name="Liew Y.J."/>
            <person name="Baumgarten S."/>
            <person name="Simakov O."/>
            <person name="Wilson M."/>
            <person name="Piel J."/>
            <person name="Ashoor H."/>
            <person name="Bougouffa S."/>
            <person name="Bajic V.B."/>
            <person name="Ryu T."/>
            <person name="Ravasi T."/>
            <person name="Bayer T."/>
            <person name="Micklem G."/>
            <person name="Kim H."/>
            <person name="Bhak J."/>
            <person name="Lajeunesse T.C."/>
            <person name="Voolstra C.R."/>
        </authorList>
    </citation>
    <scope>NUCLEOTIDE SEQUENCE [LARGE SCALE GENOMIC DNA]</scope>
    <source>
        <strain evidence="8 9">CCMP2467</strain>
    </source>
</reference>
<dbReference type="InterPro" id="IPR003961">
    <property type="entry name" value="FN3_dom"/>
</dbReference>
<evidence type="ECO:0000256" key="2">
    <source>
        <dbReference type="ARBA" id="ARBA00022679"/>
    </source>
</evidence>
<feature type="region of interest" description="Disordered" evidence="5">
    <location>
        <begin position="505"/>
        <end position="526"/>
    </location>
</feature>
<dbReference type="InterPro" id="IPR002110">
    <property type="entry name" value="Ankyrin_rpt"/>
</dbReference>
<gene>
    <name evidence="8" type="primary">rmt2</name>
    <name evidence="8" type="ORF">AK812_SmicGene21347</name>
</gene>
<evidence type="ECO:0000256" key="3">
    <source>
        <dbReference type="ARBA" id="ARBA00022691"/>
    </source>
</evidence>
<dbReference type="SUPFAM" id="SSF48403">
    <property type="entry name" value="Ankyrin repeat"/>
    <property type="match status" value="1"/>
</dbReference>
<dbReference type="InterPro" id="IPR013216">
    <property type="entry name" value="Methyltransf_11"/>
</dbReference>
<feature type="repeat" description="ANK" evidence="4">
    <location>
        <begin position="694"/>
        <end position="726"/>
    </location>
</feature>
<dbReference type="InterPro" id="IPR051038">
    <property type="entry name" value="RMT2/GAMT_Mtase"/>
</dbReference>
<dbReference type="GO" id="GO:0032259">
    <property type="term" value="P:methylation"/>
    <property type="evidence" value="ECO:0007669"/>
    <property type="project" value="UniProtKB-KW"/>
</dbReference>
<evidence type="ECO:0000256" key="5">
    <source>
        <dbReference type="SAM" id="MobiDB-lite"/>
    </source>
</evidence>
<dbReference type="OrthoDB" id="19014at2759"/>
<dbReference type="Proteomes" id="UP000186817">
    <property type="component" value="Unassembled WGS sequence"/>
</dbReference>
<dbReference type="SUPFAM" id="SSF49265">
    <property type="entry name" value="Fibronectin type III"/>
    <property type="match status" value="1"/>
</dbReference>
<dbReference type="EMBL" id="LSRX01000467">
    <property type="protein sequence ID" value="OLP96420.1"/>
    <property type="molecule type" value="Genomic_DNA"/>
</dbReference>
<comment type="caution">
    <text evidence="8">The sequence shown here is derived from an EMBL/GenBank/DDBJ whole genome shotgun (WGS) entry which is preliminary data.</text>
</comment>
<dbReference type="InterPro" id="IPR026480">
    <property type="entry name" value="RMT2_dom"/>
</dbReference>
<dbReference type="CDD" id="cd02440">
    <property type="entry name" value="AdoMet_MTases"/>
    <property type="match status" value="1"/>
</dbReference>
<dbReference type="PROSITE" id="PS50297">
    <property type="entry name" value="ANK_REP_REGION"/>
    <property type="match status" value="1"/>
</dbReference>
<dbReference type="PANTHER" id="PTHR32379">
    <property type="entry name" value="GUANIDINOACETATE N-METHYLTRANSFERASE"/>
    <property type="match status" value="1"/>
</dbReference>
<dbReference type="InterPro" id="IPR036770">
    <property type="entry name" value="Ankyrin_rpt-contain_sf"/>
</dbReference>
<dbReference type="InterPro" id="IPR036116">
    <property type="entry name" value="FN3_sf"/>
</dbReference>
<dbReference type="PROSITE" id="PS51559">
    <property type="entry name" value="SAM_RMT2"/>
    <property type="match status" value="1"/>
</dbReference>
<dbReference type="Gene3D" id="3.40.50.150">
    <property type="entry name" value="Vaccinia Virus protein VP39"/>
    <property type="match status" value="1"/>
</dbReference>
<dbReference type="PROSITE" id="PS50088">
    <property type="entry name" value="ANK_REPEAT"/>
    <property type="match status" value="1"/>
</dbReference>
<evidence type="ECO:0000313" key="8">
    <source>
        <dbReference type="EMBL" id="OLP96420.1"/>
    </source>
</evidence>
<dbReference type="PANTHER" id="PTHR32379:SF1">
    <property type="entry name" value="GUANIDINOACETATE N-METHYLTRANSFERASE"/>
    <property type="match status" value="1"/>
</dbReference>
<feature type="region of interest" description="Disordered" evidence="5">
    <location>
        <begin position="455"/>
        <end position="474"/>
    </location>
</feature>
<dbReference type="GO" id="GO:0019702">
    <property type="term" value="F:protein arginine N5-methyltransferase activity"/>
    <property type="evidence" value="ECO:0007669"/>
    <property type="project" value="TreeGrafter"/>
</dbReference>
<dbReference type="PROSITE" id="PS50853">
    <property type="entry name" value="FN3"/>
    <property type="match status" value="1"/>
</dbReference>
<evidence type="ECO:0000259" key="6">
    <source>
        <dbReference type="PROSITE" id="PS50853"/>
    </source>
</evidence>
<evidence type="ECO:0000256" key="4">
    <source>
        <dbReference type="PROSITE-ProRule" id="PRU00023"/>
    </source>
</evidence>
<dbReference type="Gene3D" id="1.25.40.20">
    <property type="entry name" value="Ankyrin repeat-containing domain"/>
    <property type="match status" value="1"/>
</dbReference>
<keyword evidence="1 8" id="KW-0489">Methyltransferase</keyword>
<dbReference type="GO" id="GO:0005737">
    <property type="term" value="C:cytoplasm"/>
    <property type="evidence" value="ECO:0007669"/>
    <property type="project" value="TreeGrafter"/>
</dbReference>
<name>A0A1Q9DMQ0_SYMMI</name>
<dbReference type="AlphaFoldDB" id="A0A1Q9DMQ0"/>
<dbReference type="InterPro" id="IPR029063">
    <property type="entry name" value="SAM-dependent_MTases_sf"/>
</dbReference>
<evidence type="ECO:0000313" key="9">
    <source>
        <dbReference type="Proteomes" id="UP000186817"/>
    </source>
</evidence>
<keyword evidence="9" id="KW-1185">Reference proteome</keyword>
<sequence length="1030" mass="114113">MLEKAKNGIGKAVLSTMLVVARFRIKVDGDYVSLAVFKKWAVQVRLNASEAPSDGPVSCWQYPMFCEQVWHTVPTTCADMRNLVARCDVHVIWSEELYQLRLREECQDPAADSPYTADPIWGRALPAENVENLTAFPFLAGHNVSVALDWDAGEANDCVFTGWELELRPADGEWFLAEECISSLYEDVNCTVTEGLQSETTYDTRVRSYCLDLLSKGNWTEVPELAGVLSLQYSIAGRRQMRFSMEPQDPWDCAFVAYVGELSEAFRTRIGARPTSLGCACQLLELAQSAYWTGQDLLMSNTTYKAEVCAEAMNTTLTLNPDAVRLYLVASLGSGSSRPSAPGCHLELSMLDEVQELCVGGLQAPHVNFTLPAWEAEKDVSNMSNRSNMSEMEEEEDEWWESNYSNYSMENVTMMNMTGHTDMGMNMSETNMSEPNMSEPSMTEMNMSMAEMNASDSNMSEMQQPEMNETPMNESDVGGYAADMNDTDTDENDTDVNDSEMNETDMAEWENSSYENGSNDSQDRQAMSASCSQELLSLLGRVDALAILASAALSEVALQLKVAMEGRGCAVAAAVEGCSRVEPPRVTHVQVVLILGDSPKDPDAFNPQGKLGAAAGLAFAAIASGAPVRALGGTTGLEDVRSLIEDLKQHPLPSAVESQHRWAETLAAALADDAEQLEDSLESWPELLVCRDSTGDTLLHRVASAGALEAAYLLIERGADANLRNGDEATAGDLAFRAGRQTVFEALVMHRVSCIRREQEPQEPPLKRQTLEAPDHYLKQDLRYEDKRLLDANSKAVMMGWEEPLMKRHAELLLPAAGLRVANVGFGLGLVDGFLSKRGPSEHHIIEAHKDVLAEMRRRGWHEQPGVFIHEGRWQEIIPKLRSSSLDAIFFDTWSETYEDLRQFQEELPRLLAPGGAFSFFNGMAPYSIAEHAAFCRLAQEDLHSMGLPCDICKIELGGLGDETWHGVAERYWQFDSYYLPLARKASSPSPPTRELSEAAWPWRLWPQFPVSVGDELGKRLPRTEFGLSD</sequence>
<dbReference type="GO" id="GO:0005634">
    <property type="term" value="C:nucleus"/>
    <property type="evidence" value="ECO:0007669"/>
    <property type="project" value="TreeGrafter"/>
</dbReference>